<dbReference type="PANTHER" id="PTHR43591:SF24">
    <property type="entry name" value="2-METHOXY-6-POLYPRENYL-1,4-BENZOQUINOL METHYLASE, MITOCHONDRIAL"/>
    <property type="match status" value="1"/>
</dbReference>
<keyword evidence="2" id="KW-0489">Methyltransferase</keyword>
<evidence type="ECO:0000313" key="3">
    <source>
        <dbReference type="Proteomes" id="UP000236754"/>
    </source>
</evidence>
<dbReference type="InterPro" id="IPR025714">
    <property type="entry name" value="Methyltranfer_dom"/>
</dbReference>
<keyword evidence="3" id="KW-1185">Reference proteome</keyword>
<evidence type="ECO:0000313" key="2">
    <source>
        <dbReference type="EMBL" id="SEG08335.1"/>
    </source>
</evidence>
<proteinExistence type="predicted"/>
<protein>
    <submittedName>
        <fullName evidence="2">Methyltransferase domain-containing protein</fullName>
    </submittedName>
</protein>
<dbReference type="OrthoDB" id="9769602at2"/>
<dbReference type="InterPro" id="IPR029063">
    <property type="entry name" value="SAM-dependent_MTases_sf"/>
</dbReference>
<dbReference type="Pfam" id="PF13847">
    <property type="entry name" value="Methyltransf_31"/>
    <property type="match status" value="1"/>
</dbReference>
<dbReference type="AlphaFoldDB" id="A0A1H5XA75"/>
<sequence>MSDQPDFDHLDVEYDQFLPLLQGADEGLFAALEAVPESGRVLDLACGVGEPAVTLARQRPDLRLTGIDISETQIEAARARARKLGNDGVRFELMSMDALELEPGSVDAVMSRMGALMMGDPLRTVREAARVLVPGGRLAVAVWGTLDMHAAMRLGLRCLDAVLPAEQVPDLSVFDKLAAAGVRDGLFREAGLNAVESRTLRWTFERADFESWWSFVLAIPGPMQDAFRRLDQDALGQARRTMAELAAPCRRRDGSYAFPMGCQLLSGRL</sequence>
<evidence type="ECO:0000259" key="1">
    <source>
        <dbReference type="Pfam" id="PF13847"/>
    </source>
</evidence>
<organism evidence="2 3">
    <name type="scientific">Actinacidiphila yanglinensis</name>
    <dbReference type="NCBI Taxonomy" id="310779"/>
    <lineage>
        <taxon>Bacteria</taxon>
        <taxon>Bacillati</taxon>
        <taxon>Actinomycetota</taxon>
        <taxon>Actinomycetes</taxon>
        <taxon>Kitasatosporales</taxon>
        <taxon>Streptomycetaceae</taxon>
        <taxon>Actinacidiphila</taxon>
    </lineage>
</organism>
<dbReference type="GO" id="GO:0032259">
    <property type="term" value="P:methylation"/>
    <property type="evidence" value="ECO:0007669"/>
    <property type="project" value="UniProtKB-KW"/>
</dbReference>
<dbReference type="GO" id="GO:0008168">
    <property type="term" value="F:methyltransferase activity"/>
    <property type="evidence" value="ECO:0007669"/>
    <property type="project" value="UniProtKB-KW"/>
</dbReference>
<name>A0A1H5XA75_9ACTN</name>
<dbReference type="Proteomes" id="UP000236754">
    <property type="component" value="Unassembled WGS sequence"/>
</dbReference>
<dbReference type="Gene3D" id="3.40.50.150">
    <property type="entry name" value="Vaccinia Virus protein VP39"/>
    <property type="match status" value="1"/>
</dbReference>
<feature type="domain" description="Methyltransferase" evidence="1">
    <location>
        <begin position="39"/>
        <end position="141"/>
    </location>
</feature>
<accession>A0A1H5XA75</accession>
<dbReference type="SUPFAM" id="SSF53335">
    <property type="entry name" value="S-adenosyl-L-methionine-dependent methyltransferases"/>
    <property type="match status" value="1"/>
</dbReference>
<dbReference type="RefSeq" id="WP_160144999.1">
    <property type="nucleotide sequence ID" value="NZ_FNVU01000003.1"/>
</dbReference>
<reference evidence="2 3" key="1">
    <citation type="submission" date="2016-10" db="EMBL/GenBank/DDBJ databases">
        <authorList>
            <person name="de Groot N.N."/>
        </authorList>
    </citation>
    <scope>NUCLEOTIDE SEQUENCE [LARGE SCALE GENOMIC DNA]</scope>
    <source>
        <strain evidence="2 3">CGMCC 4.2023</strain>
    </source>
</reference>
<dbReference type="PANTHER" id="PTHR43591">
    <property type="entry name" value="METHYLTRANSFERASE"/>
    <property type="match status" value="1"/>
</dbReference>
<keyword evidence="2" id="KW-0808">Transferase</keyword>
<dbReference type="CDD" id="cd02440">
    <property type="entry name" value="AdoMet_MTases"/>
    <property type="match status" value="1"/>
</dbReference>
<dbReference type="EMBL" id="FNVU01000003">
    <property type="protein sequence ID" value="SEG08335.1"/>
    <property type="molecule type" value="Genomic_DNA"/>
</dbReference>
<gene>
    <name evidence="2" type="ORF">SAMN05216223_103160</name>
</gene>